<dbReference type="OrthoDB" id="10252328at2759"/>
<gene>
    <name evidence="2" type="ORF">OSB1V03_LOCUS18906</name>
</gene>
<reference evidence="2" key="1">
    <citation type="submission" date="2020-11" db="EMBL/GenBank/DDBJ databases">
        <authorList>
            <person name="Tran Van P."/>
        </authorList>
    </citation>
    <scope>NUCLEOTIDE SEQUENCE</scope>
</reference>
<dbReference type="InterPro" id="IPR011047">
    <property type="entry name" value="Quinoprotein_ADH-like_sf"/>
</dbReference>
<dbReference type="Proteomes" id="UP000759131">
    <property type="component" value="Unassembled WGS sequence"/>
</dbReference>
<feature type="non-terminal residue" evidence="2">
    <location>
        <position position="1"/>
    </location>
</feature>
<dbReference type="AlphaFoldDB" id="A0A7R9LI58"/>
<dbReference type="EMBL" id="CAJPIZ010026195">
    <property type="protein sequence ID" value="CAG2118956.1"/>
    <property type="molecule type" value="Genomic_DNA"/>
</dbReference>
<feature type="domain" description="LRRK2 beta-propeller" evidence="1">
    <location>
        <begin position="190"/>
        <end position="294"/>
    </location>
</feature>
<accession>A0A7R9LI58</accession>
<dbReference type="Pfam" id="PF23748">
    <property type="entry name" value="Beta-prop_LRRK2"/>
    <property type="match status" value="1"/>
</dbReference>
<dbReference type="EMBL" id="OC880770">
    <property type="protein sequence ID" value="CAD7641932.1"/>
    <property type="molecule type" value="Genomic_DNA"/>
</dbReference>
<evidence type="ECO:0000313" key="3">
    <source>
        <dbReference type="Proteomes" id="UP000759131"/>
    </source>
</evidence>
<evidence type="ECO:0000313" key="2">
    <source>
        <dbReference type="EMBL" id="CAD7641932.1"/>
    </source>
</evidence>
<dbReference type="SUPFAM" id="SSF50998">
    <property type="entry name" value="Quinoprotein alcohol dehydrogenase-like"/>
    <property type="match status" value="1"/>
</dbReference>
<name>A0A7R9LI58_9ACAR</name>
<protein>
    <recommendedName>
        <fullName evidence="1">LRRK2 beta-propeller domain-containing protein</fullName>
    </recommendedName>
</protein>
<dbReference type="InterPro" id="IPR056602">
    <property type="entry name" value="Beta-prop_LRRK2"/>
</dbReference>
<evidence type="ECO:0000259" key="1">
    <source>
        <dbReference type="Pfam" id="PF23748"/>
    </source>
</evidence>
<sequence length="357" mass="40311">IGKQTDLITCNDFCWTNYETITPLNNVTVMSVCLVDNEIWFGDSKAAIHIYCVKTFETISCIELELEDNTPTAIHCMCYVSAIKQVAISSSSGRLWMCSTNDHSFKEIGNNGIAFLCVVNVDISAQNSDPSNCELWCGQSEGNVAIITLSETLIKSQHIVSHYDDDSTDFRTPISERFDVFMIEALYPYVWTYLYPGCIIWQWDVNARRILSRLDCSKLAPCSESLMSISIEDHLSPGSCRVTALTVLEERCELYIGTTFGCVIIVEGKTMRPITVFRPYDEEVKAIISFKPMKRDVCTTASNEFLSEKTDGKEMIATIGRGYRCLLSRFLSLDKNKSITQRGLHSILWSTTDWNIN</sequence>
<proteinExistence type="predicted"/>
<organism evidence="2">
    <name type="scientific">Medioppia subpectinata</name>
    <dbReference type="NCBI Taxonomy" id="1979941"/>
    <lineage>
        <taxon>Eukaryota</taxon>
        <taxon>Metazoa</taxon>
        <taxon>Ecdysozoa</taxon>
        <taxon>Arthropoda</taxon>
        <taxon>Chelicerata</taxon>
        <taxon>Arachnida</taxon>
        <taxon>Acari</taxon>
        <taxon>Acariformes</taxon>
        <taxon>Sarcoptiformes</taxon>
        <taxon>Oribatida</taxon>
        <taxon>Brachypylina</taxon>
        <taxon>Oppioidea</taxon>
        <taxon>Oppiidae</taxon>
        <taxon>Medioppia</taxon>
    </lineage>
</organism>
<keyword evidence="3" id="KW-1185">Reference proteome</keyword>